<evidence type="ECO:0000313" key="1">
    <source>
        <dbReference type="Proteomes" id="UP000095287"/>
    </source>
</evidence>
<organism evidence="1 2">
    <name type="scientific">Steinernema glaseri</name>
    <dbReference type="NCBI Taxonomy" id="37863"/>
    <lineage>
        <taxon>Eukaryota</taxon>
        <taxon>Metazoa</taxon>
        <taxon>Ecdysozoa</taxon>
        <taxon>Nematoda</taxon>
        <taxon>Chromadorea</taxon>
        <taxon>Rhabditida</taxon>
        <taxon>Tylenchina</taxon>
        <taxon>Panagrolaimomorpha</taxon>
        <taxon>Strongyloidoidea</taxon>
        <taxon>Steinernematidae</taxon>
        <taxon>Steinernema</taxon>
    </lineage>
</organism>
<keyword evidence="1" id="KW-1185">Reference proteome</keyword>
<dbReference type="AlphaFoldDB" id="A0A1I8APF7"/>
<evidence type="ECO:0000313" key="2">
    <source>
        <dbReference type="WBParaSite" id="L893_g8094.t1"/>
    </source>
</evidence>
<dbReference type="WBParaSite" id="L893_g8094.t1">
    <property type="protein sequence ID" value="L893_g8094.t1"/>
    <property type="gene ID" value="L893_g8094"/>
</dbReference>
<reference evidence="2" key="1">
    <citation type="submission" date="2016-11" db="UniProtKB">
        <authorList>
            <consortium name="WormBaseParasite"/>
        </authorList>
    </citation>
    <scope>IDENTIFICATION</scope>
</reference>
<sequence length="43" mass="4998">RYVVIQEIERTLDKTSDLFPCCIFYKTTTFSVGLTIGQIKQKL</sequence>
<proteinExistence type="predicted"/>
<dbReference type="Proteomes" id="UP000095287">
    <property type="component" value="Unplaced"/>
</dbReference>
<name>A0A1I8APF7_9BILA</name>
<accession>A0A1I8APF7</accession>
<protein>
    <submittedName>
        <fullName evidence="2">Transposase</fullName>
    </submittedName>
</protein>